<evidence type="ECO:0000256" key="1">
    <source>
        <dbReference type="SAM" id="Phobius"/>
    </source>
</evidence>
<keyword evidence="3" id="KW-1185">Reference proteome</keyword>
<dbReference type="AlphaFoldDB" id="A0A1R1I4U0"/>
<evidence type="ECO:0008006" key="4">
    <source>
        <dbReference type="Google" id="ProtNLM"/>
    </source>
</evidence>
<proteinExistence type="predicted"/>
<protein>
    <recommendedName>
        <fullName evidence="4">MSHA biogenesis protein MshI</fullName>
    </recommendedName>
</protein>
<dbReference type="STRING" id="418702.BJN45_09990"/>
<feature type="transmembrane region" description="Helical" evidence="1">
    <location>
        <begin position="20"/>
        <end position="41"/>
    </location>
</feature>
<dbReference type="OrthoDB" id="5405677at2"/>
<dbReference type="Proteomes" id="UP000187526">
    <property type="component" value="Unassembled WGS sequence"/>
</dbReference>
<evidence type="ECO:0000313" key="3">
    <source>
        <dbReference type="Proteomes" id="UP000187526"/>
    </source>
</evidence>
<gene>
    <name evidence="2" type="ORF">BJN45_09990</name>
</gene>
<keyword evidence="1" id="KW-1133">Transmembrane helix</keyword>
<comment type="caution">
    <text evidence="2">The sequence shown here is derived from an EMBL/GenBank/DDBJ whole genome shotgun (WGS) entry which is preliminary data.</text>
</comment>
<evidence type="ECO:0000313" key="2">
    <source>
        <dbReference type="EMBL" id="OMG53751.1"/>
    </source>
</evidence>
<reference evidence="2 3" key="1">
    <citation type="submission" date="2016-10" db="EMBL/GenBank/DDBJ databases">
        <title>Alkaliphiles isolated from bioreactors.</title>
        <authorList>
            <person name="Salah Z."/>
            <person name="Rout S.P."/>
            <person name="Humphreys P.N."/>
        </authorList>
    </citation>
    <scope>NUCLEOTIDE SEQUENCE [LARGE SCALE GENOMIC DNA]</scope>
    <source>
        <strain evidence="2 3">ZS02</strain>
    </source>
</reference>
<dbReference type="RefSeq" id="WP_076094766.1">
    <property type="nucleotide sequence ID" value="NZ_MTHD01000003.1"/>
</dbReference>
<name>A0A1R1I4U0_9RHOO</name>
<keyword evidence="1" id="KW-0472">Membrane</keyword>
<dbReference type="EMBL" id="MTHD01000003">
    <property type="protein sequence ID" value="OMG53751.1"/>
    <property type="molecule type" value="Genomic_DNA"/>
</dbReference>
<keyword evidence="1" id="KW-0812">Transmembrane</keyword>
<sequence>MSQQINLILPELRPRFDWLGFPVVVIASLLALLLVACVFSWQQLQVARLQAEEVAIKGQLGSLQVQLQALGQAIGARRGDPKLPEAIAEQRTGNAERKNVLDLLVKGAAGNESGYVGAFQGFSRQTLDGLWLTGFALASDGFEIHGALLEPSLLPRYIDRLNKEPAFAGRRFAALDMTGVDPAKPALPVAGAQPVVAATATGAPQRHTLFVLRSSLQKSGEAAQ</sequence>
<organism evidence="2 3">
    <name type="scientific">Azonexus hydrophilus</name>
    <dbReference type="NCBI Taxonomy" id="418702"/>
    <lineage>
        <taxon>Bacteria</taxon>
        <taxon>Pseudomonadati</taxon>
        <taxon>Pseudomonadota</taxon>
        <taxon>Betaproteobacteria</taxon>
        <taxon>Rhodocyclales</taxon>
        <taxon>Azonexaceae</taxon>
        <taxon>Azonexus</taxon>
    </lineage>
</organism>
<accession>A0A1R1I4U0</accession>